<dbReference type="InterPro" id="IPR050282">
    <property type="entry name" value="Cycloisomerase_2"/>
</dbReference>
<evidence type="ECO:0000313" key="3">
    <source>
        <dbReference type="Proteomes" id="UP000515511"/>
    </source>
</evidence>
<dbReference type="RefSeq" id="WP_185275554.1">
    <property type="nucleotide sequence ID" value="NZ_CP043641.1"/>
</dbReference>
<evidence type="ECO:0000256" key="1">
    <source>
        <dbReference type="ARBA" id="ARBA00005564"/>
    </source>
</evidence>
<dbReference type="GO" id="GO:0017057">
    <property type="term" value="F:6-phosphogluconolactonase activity"/>
    <property type="evidence" value="ECO:0007669"/>
    <property type="project" value="TreeGrafter"/>
</dbReference>
<sequence length="348" mass="35781">MANDLLIGTYTQRLPHVDGHADGVLSARLDGTAVVDVAVAAVVPNPSWVAVSADGSHVYAVEETGPDGGVSAFSRLPDGTLRPLGRVSSGGDSPAHLALHPSGRFLLTGTYVGGTVSVFELLEDGAIGVRTAFVQHEGHGPDPARQEAPHVHQLSVDPETGDVVVVDLGLGEVRWYALSPSGALTLRPEATVAVGAAGPRHLAYHLDGRHILLLNELDSTLDVLRREGDRFDVVASAGTRGPSAAGANQTAAVRVSADGRTVLATNRGDDTIGVFAFDAASAALELVSVVPAGGRAPRDLVISPDGDRVLAACQDSDEVSVFAFDAGTRGLRLLGVSAVPTPVCLAFV</sequence>
<accession>A0A7G6YC95</accession>
<dbReference type="AlphaFoldDB" id="A0A7G6YC95"/>
<dbReference type="GO" id="GO:0005829">
    <property type="term" value="C:cytosol"/>
    <property type="evidence" value="ECO:0007669"/>
    <property type="project" value="TreeGrafter"/>
</dbReference>
<dbReference type="InterPro" id="IPR019405">
    <property type="entry name" value="Lactonase_7-beta_prop"/>
</dbReference>
<dbReference type="SUPFAM" id="SSF51004">
    <property type="entry name" value="C-terminal (heme d1) domain of cytochrome cd1-nitrite reductase"/>
    <property type="match status" value="1"/>
</dbReference>
<dbReference type="InterPro" id="IPR011048">
    <property type="entry name" value="Haem_d1_sf"/>
</dbReference>
<gene>
    <name evidence="2" type="ORF">F1C12_13950</name>
</gene>
<reference evidence="3" key="1">
    <citation type="submission" date="2019-09" db="EMBL/GenBank/DDBJ databases">
        <title>Antimicrobial potential of Antarctic Bacteria.</title>
        <authorList>
            <person name="Benaud N."/>
            <person name="Edwards R.J."/>
            <person name="Ferrari B.C."/>
        </authorList>
    </citation>
    <scope>NUCLEOTIDE SEQUENCE [LARGE SCALE GENOMIC DNA]</scope>
    <source>
        <strain evidence="3">INR9</strain>
    </source>
</reference>
<dbReference type="PANTHER" id="PTHR30344:SF1">
    <property type="entry name" value="6-PHOSPHOGLUCONOLACTONASE"/>
    <property type="match status" value="1"/>
</dbReference>
<dbReference type="PANTHER" id="PTHR30344">
    <property type="entry name" value="6-PHOSPHOGLUCONOLACTONASE-RELATED"/>
    <property type="match status" value="1"/>
</dbReference>
<dbReference type="Pfam" id="PF10282">
    <property type="entry name" value="Lactonase"/>
    <property type="match status" value="1"/>
</dbReference>
<proteinExistence type="inferred from homology"/>
<organism evidence="2 3">
    <name type="scientific">Leifsonia shinshuensis</name>
    <dbReference type="NCBI Taxonomy" id="150026"/>
    <lineage>
        <taxon>Bacteria</taxon>
        <taxon>Bacillati</taxon>
        <taxon>Actinomycetota</taxon>
        <taxon>Actinomycetes</taxon>
        <taxon>Micrococcales</taxon>
        <taxon>Microbacteriaceae</taxon>
        <taxon>Leifsonia</taxon>
    </lineage>
</organism>
<dbReference type="InterPro" id="IPR015943">
    <property type="entry name" value="WD40/YVTN_repeat-like_dom_sf"/>
</dbReference>
<protein>
    <submittedName>
        <fullName evidence="2">Lactonase family protein</fullName>
    </submittedName>
</protein>
<dbReference type="EMBL" id="CP043641">
    <property type="protein sequence ID" value="QNE36110.1"/>
    <property type="molecule type" value="Genomic_DNA"/>
</dbReference>
<dbReference type="KEGG" id="lse:F1C12_13950"/>
<dbReference type="Proteomes" id="UP000515511">
    <property type="component" value="Chromosome"/>
</dbReference>
<comment type="similarity">
    <text evidence="1">Belongs to the cycloisomerase 2 family.</text>
</comment>
<name>A0A7G6YC95_9MICO</name>
<dbReference type="Gene3D" id="2.130.10.10">
    <property type="entry name" value="YVTN repeat-like/Quinoprotein amine dehydrogenase"/>
    <property type="match status" value="1"/>
</dbReference>
<evidence type="ECO:0000313" key="2">
    <source>
        <dbReference type="EMBL" id="QNE36110.1"/>
    </source>
</evidence>